<gene>
    <name evidence="1" type="ORF">LCGC14_1585890</name>
</gene>
<protein>
    <submittedName>
        <fullName evidence="1">Uncharacterized protein</fullName>
    </submittedName>
</protein>
<dbReference type="EMBL" id="LAZR01012536">
    <property type="protein sequence ID" value="KKM26326.1"/>
    <property type="molecule type" value="Genomic_DNA"/>
</dbReference>
<reference evidence="1" key="1">
    <citation type="journal article" date="2015" name="Nature">
        <title>Complex archaea that bridge the gap between prokaryotes and eukaryotes.</title>
        <authorList>
            <person name="Spang A."/>
            <person name="Saw J.H."/>
            <person name="Jorgensen S.L."/>
            <person name="Zaremba-Niedzwiedzka K."/>
            <person name="Martijn J."/>
            <person name="Lind A.E."/>
            <person name="van Eijk R."/>
            <person name="Schleper C."/>
            <person name="Guy L."/>
            <person name="Ettema T.J."/>
        </authorList>
    </citation>
    <scope>NUCLEOTIDE SEQUENCE</scope>
</reference>
<feature type="non-terminal residue" evidence="1">
    <location>
        <position position="1"/>
    </location>
</feature>
<evidence type="ECO:0000313" key="1">
    <source>
        <dbReference type="EMBL" id="KKM26326.1"/>
    </source>
</evidence>
<sequence>GQWYSLTRPEVVQFNPPRDTRDQLGGLGSLPALTHRFRVVRPLPSASAAYLPVW</sequence>
<organism evidence="1">
    <name type="scientific">marine sediment metagenome</name>
    <dbReference type="NCBI Taxonomy" id="412755"/>
    <lineage>
        <taxon>unclassified sequences</taxon>
        <taxon>metagenomes</taxon>
        <taxon>ecological metagenomes</taxon>
    </lineage>
</organism>
<proteinExistence type="predicted"/>
<accession>A0A0F9IFE6</accession>
<name>A0A0F9IFE6_9ZZZZ</name>
<comment type="caution">
    <text evidence="1">The sequence shown here is derived from an EMBL/GenBank/DDBJ whole genome shotgun (WGS) entry which is preliminary data.</text>
</comment>
<dbReference type="AlphaFoldDB" id="A0A0F9IFE6"/>